<dbReference type="InterPro" id="IPR029071">
    <property type="entry name" value="Ubiquitin-like_domsf"/>
</dbReference>
<accession>A0A6C0HZJ0</accession>
<dbReference type="SMART" id="SM00213">
    <property type="entry name" value="UBQ"/>
    <property type="match status" value="1"/>
</dbReference>
<organism evidence="2">
    <name type="scientific">viral metagenome</name>
    <dbReference type="NCBI Taxonomy" id="1070528"/>
    <lineage>
        <taxon>unclassified sequences</taxon>
        <taxon>metagenomes</taxon>
        <taxon>organismal metagenomes</taxon>
    </lineage>
</organism>
<dbReference type="SUPFAM" id="SSF54236">
    <property type="entry name" value="Ubiquitin-like"/>
    <property type="match status" value="1"/>
</dbReference>
<sequence length="130" mass="15207">MDILTFTDVFVSQKTIEAFTIQIKTATGRFHRIDVTPSMTVLELKLQIQKVEMYEPDQQRIVYSGKQLSDDKQLKDYPISDDATLHLIVRLRGGMFHETSSRKDMELLECTLWKEINDIEKLLNNLKKMN</sequence>
<dbReference type="Pfam" id="PF00240">
    <property type="entry name" value="ubiquitin"/>
    <property type="match status" value="1"/>
</dbReference>
<dbReference type="PROSITE" id="PS50053">
    <property type="entry name" value="UBIQUITIN_2"/>
    <property type="match status" value="1"/>
</dbReference>
<dbReference type="EMBL" id="MN740042">
    <property type="protein sequence ID" value="QHT85566.1"/>
    <property type="molecule type" value="Genomic_DNA"/>
</dbReference>
<dbReference type="PRINTS" id="PR00348">
    <property type="entry name" value="UBIQUITIN"/>
</dbReference>
<feature type="domain" description="Ubiquitin-like" evidence="1">
    <location>
        <begin position="19"/>
        <end position="94"/>
    </location>
</feature>
<proteinExistence type="predicted"/>
<dbReference type="InterPro" id="IPR019956">
    <property type="entry name" value="Ubiquitin_dom"/>
</dbReference>
<dbReference type="Gene3D" id="3.10.20.90">
    <property type="entry name" value="Phosphatidylinositol 3-kinase Catalytic Subunit, Chain A, domain 1"/>
    <property type="match status" value="1"/>
</dbReference>
<dbReference type="PANTHER" id="PTHR10666">
    <property type="entry name" value="UBIQUITIN"/>
    <property type="match status" value="1"/>
</dbReference>
<evidence type="ECO:0000259" key="1">
    <source>
        <dbReference type="PROSITE" id="PS50053"/>
    </source>
</evidence>
<evidence type="ECO:0000313" key="2">
    <source>
        <dbReference type="EMBL" id="QHT85566.1"/>
    </source>
</evidence>
<dbReference type="InterPro" id="IPR050158">
    <property type="entry name" value="Ubiquitin_ubiquitin-like"/>
</dbReference>
<name>A0A6C0HZJ0_9ZZZZ</name>
<protein>
    <recommendedName>
        <fullName evidence="1">Ubiquitin-like domain-containing protein</fullName>
    </recommendedName>
</protein>
<dbReference type="InterPro" id="IPR000626">
    <property type="entry name" value="Ubiquitin-like_dom"/>
</dbReference>
<dbReference type="AlphaFoldDB" id="A0A6C0HZJ0"/>
<reference evidence="2" key="1">
    <citation type="journal article" date="2020" name="Nature">
        <title>Giant virus diversity and host interactions through global metagenomics.</title>
        <authorList>
            <person name="Schulz F."/>
            <person name="Roux S."/>
            <person name="Paez-Espino D."/>
            <person name="Jungbluth S."/>
            <person name="Walsh D.A."/>
            <person name="Denef V.J."/>
            <person name="McMahon K.D."/>
            <person name="Konstantinidis K.T."/>
            <person name="Eloe-Fadrosh E.A."/>
            <person name="Kyrpides N.C."/>
            <person name="Woyke T."/>
        </authorList>
    </citation>
    <scope>NUCLEOTIDE SEQUENCE</scope>
    <source>
        <strain evidence="2">GVMAG-M-3300023184-17</strain>
    </source>
</reference>